<dbReference type="AlphaFoldDB" id="A0A2N5UEU7"/>
<comment type="caution">
    <text evidence="1">The sequence shown here is derived from an EMBL/GenBank/DDBJ whole genome shotgun (WGS) entry which is preliminary data.</text>
</comment>
<evidence type="ECO:0000313" key="1">
    <source>
        <dbReference type="EMBL" id="PLW36261.1"/>
    </source>
</evidence>
<dbReference type="Proteomes" id="UP000235388">
    <property type="component" value="Unassembled WGS sequence"/>
</dbReference>
<keyword evidence="2" id="KW-1185">Reference proteome</keyword>
<organism evidence="1 2">
    <name type="scientific">Puccinia coronata f. sp. avenae</name>
    <dbReference type="NCBI Taxonomy" id="200324"/>
    <lineage>
        <taxon>Eukaryota</taxon>
        <taxon>Fungi</taxon>
        <taxon>Dikarya</taxon>
        <taxon>Basidiomycota</taxon>
        <taxon>Pucciniomycotina</taxon>
        <taxon>Pucciniomycetes</taxon>
        <taxon>Pucciniales</taxon>
        <taxon>Pucciniaceae</taxon>
        <taxon>Puccinia</taxon>
    </lineage>
</organism>
<gene>
    <name evidence="1" type="ORF">PCANC_19870</name>
</gene>
<proteinExistence type="predicted"/>
<dbReference type="EMBL" id="PGCJ01000242">
    <property type="protein sequence ID" value="PLW36261.1"/>
    <property type="molecule type" value="Genomic_DNA"/>
</dbReference>
<reference evidence="1 2" key="1">
    <citation type="submission" date="2017-11" db="EMBL/GenBank/DDBJ databases">
        <title>De novo assembly and phasing of dikaryotic genomes from two isolates of Puccinia coronata f. sp. avenae, the causal agent of oat crown rust.</title>
        <authorList>
            <person name="Miller M.E."/>
            <person name="Zhang Y."/>
            <person name="Omidvar V."/>
            <person name="Sperschneider J."/>
            <person name="Schwessinger B."/>
            <person name="Raley C."/>
            <person name="Palmer J.M."/>
            <person name="Garnica D."/>
            <person name="Upadhyaya N."/>
            <person name="Rathjen J."/>
            <person name="Taylor J.M."/>
            <person name="Park R.F."/>
            <person name="Dodds P.N."/>
            <person name="Hirsch C.D."/>
            <person name="Kianian S.F."/>
            <person name="Figueroa M."/>
        </authorList>
    </citation>
    <scope>NUCLEOTIDE SEQUENCE [LARGE SCALE GENOMIC DNA]</scope>
    <source>
        <strain evidence="1">12NC29</strain>
    </source>
</reference>
<name>A0A2N5UEU7_9BASI</name>
<accession>A0A2N5UEU7</accession>
<dbReference type="OrthoDB" id="2500352at2759"/>
<evidence type="ECO:0000313" key="2">
    <source>
        <dbReference type="Proteomes" id="UP000235388"/>
    </source>
</evidence>
<protein>
    <submittedName>
        <fullName evidence="1">Uncharacterized protein</fullName>
    </submittedName>
</protein>
<sequence length="286" mass="31714">MINWEILKKLLDLFSDTLITLDLKFVNVFTLPSHPIKAIGRIKSLQTLRLDLAWPHPTQLGTAVATDHPSCLNRLLVEAQSLKSLRLALPVSLPVSLLLKPDLMAGIQYPAITHLELSLDDLSLDVALGISIALKPTLKLLSVCHSLPMDETRNAYLLRPVYEALRESIEGLAVSSHSCLTPLLNLSFPKLRYLAKFGRLEAESTMDLLSQGMLSQSPIQVIALCPSYDFTVVDTFSAFPQLQKVVFMDAGPDKPRPPLAAFKARKIECIFVDHTDVSRIMASQKH</sequence>